<dbReference type="EMBL" id="BSBO01000004">
    <property type="protein sequence ID" value="GLG03433.1"/>
    <property type="molecule type" value="Genomic_DNA"/>
</dbReference>
<evidence type="ECO:0000313" key="2">
    <source>
        <dbReference type="Proteomes" id="UP001145145"/>
    </source>
</evidence>
<comment type="caution">
    <text evidence="1">The sequence shown here is derived from an EMBL/GenBank/DDBJ whole genome shotgun (WGS) entry which is preliminary data.</text>
</comment>
<organism evidence="1 2">
    <name type="scientific">Sellimonas catena</name>
    <dbReference type="NCBI Taxonomy" id="2994035"/>
    <lineage>
        <taxon>Bacteria</taxon>
        <taxon>Bacillati</taxon>
        <taxon>Bacillota</taxon>
        <taxon>Clostridia</taxon>
        <taxon>Lachnospirales</taxon>
        <taxon>Lachnospiraceae</taxon>
        <taxon>Sellimonas</taxon>
    </lineage>
</organism>
<dbReference type="Proteomes" id="UP001145145">
    <property type="component" value="Unassembled WGS sequence"/>
</dbReference>
<dbReference type="RefSeq" id="WP_281872276.1">
    <property type="nucleotide sequence ID" value="NZ_BSBO01000004.1"/>
</dbReference>
<proteinExistence type="predicted"/>
<dbReference type="Gene3D" id="1.10.1070.20">
    <property type="match status" value="1"/>
</dbReference>
<dbReference type="AlphaFoldDB" id="A0A9W6C590"/>
<accession>A0A9W6C590</accession>
<evidence type="ECO:0008006" key="3">
    <source>
        <dbReference type="Google" id="ProtNLM"/>
    </source>
</evidence>
<keyword evidence="2" id="KW-1185">Reference proteome</keyword>
<gene>
    <name evidence="1" type="ORF">Selli1_06070</name>
</gene>
<protein>
    <recommendedName>
        <fullName evidence="3">HipA-like C-terminal domain-containing protein</fullName>
    </recommendedName>
</protein>
<sequence>MVRLLEKDLRNSPIQSSKGNQLKWEEDGTWYKADYIGYEGLAEYMVSSLLKYSDMDENEYIMYQTEKIEYKSSTYCGCKSRNFLPKGYQLITLERLFGSFYGGSLYRNIFKIQGVKERALFLTEQVEKMTGLKEFGRYLCRMLTIDALFLNEDRHMHNIAVLYDPVGVYHYCPIFDHGSALLSDLTVDYPIGEDSVELIPKAQAKTISSSFEEQLDAVEELYGQTVSFSFDDRVITRFLDEESYYPAEIKKRVRNILLQQRRKYEYLFK</sequence>
<evidence type="ECO:0000313" key="1">
    <source>
        <dbReference type="EMBL" id="GLG03433.1"/>
    </source>
</evidence>
<reference evidence="1 2" key="1">
    <citation type="journal article" date="2023" name="Int. J. Syst. Evol. Microbiol.">
        <title>Sellimonas catena sp. nov., isolated from human faeces.</title>
        <authorList>
            <person name="Hisatomi A."/>
            <person name="Ohkuma M."/>
            <person name="Sakamoto M."/>
        </authorList>
    </citation>
    <scope>NUCLEOTIDE SEQUENCE [LARGE SCALE GENOMIC DNA]</scope>
    <source>
        <strain evidence="1 2">12EGH17</strain>
    </source>
</reference>
<name>A0A9W6C590_9FIRM</name>